<evidence type="ECO:0000256" key="1">
    <source>
        <dbReference type="ARBA" id="ARBA00006700"/>
    </source>
</evidence>
<keyword evidence="2 6" id="KW-0699">rRNA-binding</keyword>
<dbReference type="RefSeq" id="WP_072864142.1">
    <property type="nucleotide sequence ID" value="NZ_FQUI01000013.1"/>
</dbReference>
<evidence type="ECO:0000313" key="8">
    <source>
        <dbReference type="EMBL" id="SHE73975.1"/>
    </source>
</evidence>
<dbReference type="GO" id="GO:0003735">
    <property type="term" value="F:structural constituent of ribosome"/>
    <property type="evidence" value="ECO:0007669"/>
    <property type="project" value="InterPro"/>
</dbReference>
<comment type="similarity">
    <text evidence="1 6 7">Belongs to the universal ribosomal protein uL23 family.</text>
</comment>
<name>A0A1M4VYJ2_MARH1</name>
<dbReference type="OrthoDB" id="9793353at2"/>
<evidence type="ECO:0000256" key="4">
    <source>
        <dbReference type="ARBA" id="ARBA00022980"/>
    </source>
</evidence>
<keyword evidence="5 6" id="KW-0687">Ribonucleoprotein</keyword>
<dbReference type="InterPro" id="IPR012678">
    <property type="entry name" value="Ribosomal_uL23/eL15/eS24_sf"/>
</dbReference>
<dbReference type="GO" id="GO:0006412">
    <property type="term" value="P:translation"/>
    <property type="evidence" value="ECO:0007669"/>
    <property type="project" value="UniProtKB-UniRule"/>
</dbReference>
<dbReference type="FunFam" id="3.30.70.330:FF:000001">
    <property type="entry name" value="50S ribosomal protein L23"/>
    <property type="match status" value="1"/>
</dbReference>
<dbReference type="InterPro" id="IPR013025">
    <property type="entry name" value="Ribosomal_uL23-like"/>
</dbReference>
<keyword evidence="9" id="KW-1185">Reference proteome</keyword>
<comment type="subunit">
    <text evidence="6">Part of the 50S ribosomal subunit. Contacts protein L29, and trigger factor when it is bound to the ribosome.</text>
</comment>
<dbReference type="NCBIfam" id="NF004366">
    <property type="entry name" value="PRK05738.3-2"/>
    <property type="match status" value="1"/>
</dbReference>
<dbReference type="PANTHER" id="PTHR11620">
    <property type="entry name" value="60S RIBOSOMAL PROTEIN L23A"/>
    <property type="match status" value="1"/>
</dbReference>
<sequence>MSKKEFNYDIIIKPILTEKTYMLMSENKYTFEVAKDATKPEIKKAVEDIFNVKVEKVNVMNVKPKPKRLGRFEGKTRSWKKAIVKLAEGYVIKELQGNL</sequence>
<reference evidence="8" key="1">
    <citation type="submission" date="2016-11" db="EMBL/GenBank/DDBJ databases">
        <authorList>
            <person name="Varghese N."/>
            <person name="Submissions S."/>
        </authorList>
    </citation>
    <scope>NUCLEOTIDE SEQUENCE [LARGE SCALE GENOMIC DNA]</scope>
    <source>
        <strain evidence="8">DSM 16785</strain>
    </source>
</reference>
<evidence type="ECO:0000256" key="5">
    <source>
        <dbReference type="ARBA" id="ARBA00023274"/>
    </source>
</evidence>
<dbReference type="STRING" id="1122195.SAMN02745164_01040"/>
<dbReference type="AlphaFoldDB" id="A0A1M4VYJ2"/>
<comment type="caution">
    <text evidence="8">The sequence shown here is derived from an EMBL/GenBank/DDBJ whole genome shotgun (WGS) entry which is preliminary data.</text>
</comment>
<dbReference type="Proteomes" id="UP000184334">
    <property type="component" value="Unassembled WGS sequence"/>
</dbReference>
<dbReference type="GO" id="GO:1990904">
    <property type="term" value="C:ribonucleoprotein complex"/>
    <property type="evidence" value="ECO:0007669"/>
    <property type="project" value="UniProtKB-KW"/>
</dbReference>
<evidence type="ECO:0000256" key="6">
    <source>
        <dbReference type="HAMAP-Rule" id="MF_01369"/>
    </source>
</evidence>
<dbReference type="GO" id="GO:0019843">
    <property type="term" value="F:rRNA binding"/>
    <property type="evidence" value="ECO:0007669"/>
    <property type="project" value="UniProtKB-UniRule"/>
</dbReference>
<organism evidence="8 9">
    <name type="scientific">Marinitoga hydrogenitolerans (strain DSM 16785 / JCM 12826 / AT1271)</name>
    <dbReference type="NCBI Taxonomy" id="1122195"/>
    <lineage>
        <taxon>Bacteria</taxon>
        <taxon>Thermotogati</taxon>
        <taxon>Thermotogota</taxon>
        <taxon>Thermotogae</taxon>
        <taxon>Petrotogales</taxon>
        <taxon>Petrotogaceae</taxon>
        <taxon>Marinitoga</taxon>
    </lineage>
</organism>
<dbReference type="PROSITE" id="PS00050">
    <property type="entry name" value="RIBOSOMAL_L23"/>
    <property type="match status" value="1"/>
</dbReference>
<dbReference type="InterPro" id="IPR001014">
    <property type="entry name" value="Ribosomal_uL23_CS"/>
</dbReference>
<evidence type="ECO:0000256" key="2">
    <source>
        <dbReference type="ARBA" id="ARBA00022730"/>
    </source>
</evidence>
<dbReference type="Gene3D" id="3.30.70.330">
    <property type="match status" value="1"/>
</dbReference>
<dbReference type="HAMAP" id="MF_01369_B">
    <property type="entry name" value="Ribosomal_uL23_B"/>
    <property type="match status" value="1"/>
</dbReference>
<dbReference type="NCBIfam" id="NF004359">
    <property type="entry name" value="PRK05738.1-3"/>
    <property type="match status" value="1"/>
</dbReference>
<dbReference type="GO" id="GO:0005840">
    <property type="term" value="C:ribosome"/>
    <property type="evidence" value="ECO:0007669"/>
    <property type="project" value="UniProtKB-KW"/>
</dbReference>
<comment type="function">
    <text evidence="6">One of the early assembly proteins it binds 23S rRNA. One of the proteins that surrounds the polypeptide exit tunnel on the outside of the ribosome. Forms the main docking site for trigger factor binding to the ribosome.</text>
</comment>
<evidence type="ECO:0000256" key="3">
    <source>
        <dbReference type="ARBA" id="ARBA00022884"/>
    </source>
</evidence>
<evidence type="ECO:0000256" key="7">
    <source>
        <dbReference type="RuleBase" id="RU003934"/>
    </source>
</evidence>
<dbReference type="EMBL" id="FQUI01000013">
    <property type="protein sequence ID" value="SHE73975.1"/>
    <property type="molecule type" value="Genomic_DNA"/>
</dbReference>
<dbReference type="Pfam" id="PF00276">
    <property type="entry name" value="Ribosomal_L23"/>
    <property type="match status" value="1"/>
</dbReference>
<protein>
    <recommendedName>
        <fullName evidence="6">Large ribosomal subunit protein uL23</fullName>
    </recommendedName>
</protein>
<gene>
    <name evidence="6" type="primary">rplW</name>
    <name evidence="8" type="ORF">SAMN02745164_01040</name>
</gene>
<keyword evidence="4 6" id="KW-0689">Ribosomal protein</keyword>
<evidence type="ECO:0000313" key="9">
    <source>
        <dbReference type="Proteomes" id="UP000184334"/>
    </source>
</evidence>
<dbReference type="NCBIfam" id="NF004363">
    <property type="entry name" value="PRK05738.2-4"/>
    <property type="match status" value="1"/>
</dbReference>
<dbReference type="SUPFAM" id="SSF54189">
    <property type="entry name" value="Ribosomal proteins S24e, L23 and L15e"/>
    <property type="match status" value="1"/>
</dbReference>
<accession>A0A1M4VYJ2</accession>
<keyword evidence="3 6" id="KW-0694">RNA-binding</keyword>
<proteinExistence type="inferred from homology"/>
<dbReference type="InterPro" id="IPR012677">
    <property type="entry name" value="Nucleotide-bd_a/b_plait_sf"/>
</dbReference>